<proteinExistence type="predicted"/>
<feature type="signal peptide" evidence="1">
    <location>
        <begin position="1"/>
        <end position="24"/>
    </location>
</feature>
<dbReference type="RefSeq" id="WP_055733542.1">
    <property type="nucleotide sequence ID" value="NZ_BMDY01000008.1"/>
</dbReference>
<sequence length="220" mass="24097">MSYKFNFFKALMLVLVLSPWGAKAGIIVDKSFDPSNIVIGTYIDNSNGSADLFDDFSLNSDTTITDITFWGGYWSSGTIPSGEALRMRIEQANGPARGATVLDTVFDFTRSNTGFTHNNNGSSDIWAFAASDLNIDLAAGDYWLSFYMASSASQTSFIWQRSVSSAPIGVYSTSSDYISDYGDYAFVLESNVQAAQVSETASFMIFLLACSGLLWRRKFS</sequence>
<keyword evidence="3" id="KW-1185">Reference proteome</keyword>
<evidence type="ECO:0000313" key="2">
    <source>
        <dbReference type="EMBL" id="GGB03239.1"/>
    </source>
</evidence>
<organism evidence="2 3">
    <name type="scientific">Agarivorans gilvus</name>
    <dbReference type="NCBI Taxonomy" id="680279"/>
    <lineage>
        <taxon>Bacteria</taxon>
        <taxon>Pseudomonadati</taxon>
        <taxon>Pseudomonadota</taxon>
        <taxon>Gammaproteobacteria</taxon>
        <taxon>Alteromonadales</taxon>
        <taxon>Alteromonadaceae</taxon>
        <taxon>Agarivorans</taxon>
    </lineage>
</organism>
<dbReference type="EMBL" id="BMDY01000008">
    <property type="protein sequence ID" value="GGB03239.1"/>
    <property type="molecule type" value="Genomic_DNA"/>
</dbReference>
<reference evidence="3" key="1">
    <citation type="journal article" date="2019" name="Int. J. Syst. Evol. Microbiol.">
        <title>The Global Catalogue of Microorganisms (GCM) 10K type strain sequencing project: providing services to taxonomists for standard genome sequencing and annotation.</title>
        <authorList>
            <consortium name="The Broad Institute Genomics Platform"/>
            <consortium name="The Broad Institute Genome Sequencing Center for Infectious Disease"/>
            <person name="Wu L."/>
            <person name="Ma J."/>
        </authorList>
    </citation>
    <scope>NUCLEOTIDE SEQUENCE [LARGE SCALE GENOMIC DNA]</scope>
    <source>
        <strain evidence="3">CGMCC 1.10131</strain>
    </source>
</reference>
<protein>
    <recommendedName>
        <fullName evidence="4">PEP-CTERM sorting domain-containing protein</fullName>
    </recommendedName>
</protein>
<keyword evidence="1" id="KW-0732">Signal</keyword>
<gene>
    <name evidence="2" type="ORF">GCM10007414_15740</name>
</gene>
<name>A0ABQ1I1E3_9ALTE</name>
<dbReference type="Proteomes" id="UP000651977">
    <property type="component" value="Unassembled WGS sequence"/>
</dbReference>
<feature type="chain" id="PRO_5047359877" description="PEP-CTERM sorting domain-containing protein" evidence="1">
    <location>
        <begin position="25"/>
        <end position="220"/>
    </location>
</feature>
<accession>A0ABQ1I1E3</accession>
<comment type="caution">
    <text evidence="2">The sequence shown here is derived from an EMBL/GenBank/DDBJ whole genome shotgun (WGS) entry which is preliminary data.</text>
</comment>
<evidence type="ECO:0000313" key="3">
    <source>
        <dbReference type="Proteomes" id="UP000651977"/>
    </source>
</evidence>
<evidence type="ECO:0000256" key="1">
    <source>
        <dbReference type="SAM" id="SignalP"/>
    </source>
</evidence>
<evidence type="ECO:0008006" key="4">
    <source>
        <dbReference type="Google" id="ProtNLM"/>
    </source>
</evidence>